<evidence type="ECO:0000256" key="4">
    <source>
        <dbReference type="ARBA" id="ARBA00022723"/>
    </source>
</evidence>
<dbReference type="InterPro" id="IPR013083">
    <property type="entry name" value="Znf_RING/FYVE/PHD"/>
</dbReference>
<name>A0A0C3F2X8_PILCF</name>
<accession>A0A0C3F2X8</accession>
<feature type="domain" description="RING-type" evidence="11">
    <location>
        <begin position="167"/>
        <end position="359"/>
    </location>
</feature>
<comment type="catalytic activity">
    <reaction evidence="1">
        <text>[E2 ubiquitin-conjugating enzyme]-S-ubiquitinyl-L-cysteine + [acceptor protein]-L-lysine = [E2 ubiquitin-conjugating enzyme]-L-cysteine + [acceptor protein]-N(6)-ubiquitinyl-L-lysine.</text>
        <dbReference type="EC" id="2.3.2.31"/>
    </reaction>
</comment>
<dbReference type="InterPro" id="IPR031127">
    <property type="entry name" value="E3_UB_ligase_RBR"/>
</dbReference>
<dbReference type="Pfam" id="PF00097">
    <property type="entry name" value="zf-C3HC4"/>
    <property type="match status" value="1"/>
</dbReference>
<keyword evidence="6 9" id="KW-0863">Zinc-finger</keyword>
<evidence type="ECO:0000256" key="7">
    <source>
        <dbReference type="ARBA" id="ARBA00022786"/>
    </source>
</evidence>
<evidence type="ECO:0000256" key="6">
    <source>
        <dbReference type="ARBA" id="ARBA00022771"/>
    </source>
</evidence>
<keyword evidence="8" id="KW-0862">Zinc</keyword>
<evidence type="ECO:0000313" key="13">
    <source>
        <dbReference type="Proteomes" id="UP000054166"/>
    </source>
</evidence>
<dbReference type="Proteomes" id="UP000054166">
    <property type="component" value="Unassembled WGS sequence"/>
</dbReference>
<evidence type="ECO:0000256" key="8">
    <source>
        <dbReference type="ARBA" id="ARBA00022833"/>
    </source>
</evidence>
<keyword evidence="4" id="KW-0479">Metal-binding</keyword>
<dbReference type="InterPro" id="IPR001841">
    <property type="entry name" value="Znf_RING"/>
</dbReference>
<dbReference type="CDD" id="cd20335">
    <property type="entry name" value="BRcat_RBR"/>
    <property type="match status" value="1"/>
</dbReference>
<keyword evidence="7" id="KW-0833">Ubl conjugation pathway</keyword>
<dbReference type="GO" id="GO:0061630">
    <property type="term" value="F:ubiquitin protein ligase activity"/>
    <property type="evidence" value="ECO:0007669"/>
    <property type="project" value="UniProtKB-EC"/>
</dbReference>
<keyword evidence="5" id="KW-0677">Repeat</keyword>
<keyword evidence="3" id="KW-0808">Transferase</keyword>
<organism evidence="12 13">
    <name type="scientific">Piloderma croceum (strain F 1598)</name>
    <dbReference type="NCBI Taxonomy" id="765440"/>
    <lineage>
        <taxon>Eukaryota</taxon>
        <taxon>Fungi</taxon>
        <taxon>Dikarya</taxon>
        <taxon>Basidiomycota</taxon>
        <taxon>Agaricomycotina</taxon>
        <taxon>Agaricomycetes</taxon>
        <taxon>Agaricomycetidae</taxon>
        <taxon>Atheliales</taxon>
        <taxon>Atheliaceae</taxon>
        <taxon>Piloderma</taxon>
    </lineage>
</organism>
<dbReference type="CDD" id="cd22584">
    <property type="entry name" value="Rcat_RBR_unk"/>
    <property type="match status" value="1"/>
</dbReference>
<evidence type="ECO:0000259" key="11">
    <source>
        <dbReference type="PROSITE" id="PS51873"/>
    </source>
</evidence>
<evidence type="ECO:0000313" key="12">
    <source>
        <dbReference type="EMBL" id="KIM74276.1"/>
    </source>
</evidence>
<gene>
    <name evidence="12" type="ORF">PILCRDRAFT_708563</name>
</gene>
<dbReference type="AlphaFoldDB" id="A0A0C3F2X8"/>
<dbReference type="InParanoid" id="A0A0C3F2X8"/>
<evidence type="ECO:0000256" key="3">
    <source>
        <dbReference type="ARBA" id="ARBA00022679"/>
    </source>
</evidence>
<evidence type="ECO:0000256" key="5">
    <source>
        <dbReference type="ARBA" id="ARBA00022737"/>
    </source>
</evidence>
<evidence type="ECO:0000256" key="2">
    <source>
        <dbReference type="ARBA" id="ARBA00012251"/>
    </source>
</evidence>
<dbReference type="GO" id="GO:0008270">
    <property type="term" value="F:zinc ion binding"/>
    <property type="evidence" value="ECO:0007669"/>
    <property type="project" value="UniProtKB-KW"/>
</dbReference>
<evidence type="ECO:0000256" key="1">
    <source>
        <dbReference type="ARBA" id="ARBA00001798"/>
    </source>
</evidence>
<dbReference type="GO" id="GO:0016567">
    <property type="term" value="P:protein ubiquitination"/>
    <property type="evidence" value="ECO:0007669"/>
    <property type="project" value="InterPro"/>
</dbReference>
<dbReference type="SUPFAM" id="SSF57850">
    <property type="entry name" value="RING/U-box"/>
    <property type="match status" value="2"/>
</dbReference>
<dbReference type="PROSITE" id="PS50089">
    <property type="entry name" value="ZF_RING_2"/>
    <property type="match status" value="1"/>
</dbReference>
<protein>
    <recommendedName>
        <fullName evidence="2">RBR-type E3 ubiquitin transferase</fullName>
        <ecNumber evidence="2">2.3.2.31</ecNumber>
    </recommendedName>
</protein>
<sequence length="448" mass="50207">MSISYQSLDLETEIIVASLILQDLQGIQDAQKGKRRADAPMTDDQLALQDQLTDIMSHMSILEDIHIARKLDDALRLDRDCLEVLSIINQAEREDHDAALALDRGEALPPPSGAQAFLQDHSVIAPQDFGDQITEARTVISSSSDPDEADSLVTLAPESIHGSSTSLRYECIICADRISSLRSFHAPCGHNYCRSCIVDLAEASTHDESLFPLRCCKRNHFDLDDVAPFLTLDLLALVRKKAVEFGTPSGNRVYCANPNCSAFLGPSDNFQTDIVCIQCNTTVCSSCKNIAHPNEACAENTAILEVRALALAEHWQTCPGCHDIVELSQGCFHITCRCRTSFCYLCAALWKTCTCRQWDDDRIEYAAEQRVVNQFGERAMRAAPDVFAERVQQRIAELRVNHDCDEHRWRYRHGGGYCNECDDHLPMFMMRCTRCQILACKRCAQNRL</sequence>
<dbReference type="PANTHER" id="PTHR11685">
    <property type="entry name" value="RBR FAMILY RING FINGER AND IBR DOMAIN-CONTAINING"/>
    <property type="match status" value="1"/>
</dbReference>
<dbReference type="HOGENOM" id="CLU_022048_7_7_1"/>
<reference evidence="12 13" key="1">
    <citation type="submission" date="2014-04" db="EMBL/GenBank/DDBJ databases">
        <authorList>
            <consortium name="DOE Joint Genome Institute"/>
            <person name="Kuo A."/>
            <person name="Tarkka M."/>
            <person name="Buscot F."/>
            <person name="Kohler A."/>
            <person name="Nagy L.G."/>
            <person name="Floudas D."/>
            <person name="Copeland A."/>
            <person name="Barry K.W."/>
            <person name="Cichocki N."/>
            <person name="Veneault-Fourrey C."/>
            <person name="LaButti K."/>
            <person name="Lindquist E.A."/>
            <person name="Lipzen A."/>
            <person name="Lundell T."/>
            <person name="Morin E."/>
            <person name="Murat C."/>
            <person name="Sun H."/>
            <person name="Tunlid A."/>
            <person name="Henrissat B."/>
            <person name="Grigoriev I.V."/>
            <person name="Hibbett D.S."/>
            <person name="Martin F."/>
            <person name="Nordberg H.P."/>
            <person name="Cantor M.N."/>
            <person name="Hua S.X."/>
        </authorList>
    </citation>
    <scope>NUCLEOTIDE SEQUENCE [LARGE SCALE GENOMIC DNA]</scope>
    <source>
        <strain evidence="12 13">F 1598</strain>
    </source>
</reference>
<evidence type="ECO:0000259" key="10">
    <source>
        <dbReference type="PROSITE" id="PS50089"/>
    </source>
</evidence>
<dbReference type="InterPro" id="IPR017907">
    <property type="entry name" value="Znf_RING_CS"/>
</dbReference>
<dbReference type="Gene3D" id="1.20.120.1750">
    <property type="match status" value="1"/>
</dbReference>
<keyword evidence="13" id="KW-1185">Reference proteome</keyword>
<dbReference type="InterPro" id="IPR044066">
    <property type="entry name" value="TRIAD_supradom"/>
</dbReference>
<dbReference type="SMART" id="SM00647">
    <property type="entry name" value="IBR"/>
    <property type="match status" value="2"/>
</dbReference>
<dbReference type="EMBL" id="KN833063">
    <property type="protein sequence ID" value="KIM74276.1"/>
    <property type="molecule type" value="Genomic_DNA"/>
</dbReference>
<dbReference type="Pfam" id="PF01485">
    <property type="entry name" value="IBR"/>
    <property type="match status" value="2"/>
</dbReference>
<dbReference type="OrthoDB" id="9977870at2759"/>
<dbReference type="EC" id="2.3.2.31" evidence="2"/>
<proteinExistence type="predicted"/>
<dbReference type="InterPro" id="IPR018957">
    <property type="entry name" value="Znf_C3HC4_RING-type"/>
</dbReference>
<dbReference type="PROSITE" id="PS51873">
    <property type="entry name" value="TRIAD"/>
    <property type="match status" value="1"/>
</dbReference>
<evidence type="ECO:0000256" key="9">
    <source>
        <dbReference type="PROSITE-ProRule" id="PRU00175"/>
    </source>
</evidence>
<reference evidence="13" key="2">
    <citation type="submission" date="2015-01" db="EMBL/GenBank/DDBJ databases">
        <title>Evolutionary Origins and Diversification of the Mycorrhizal Mutualists.</title>
        <authorList>
            <consortium name="DOE Joint Genome Institute"/>
            <consortium name="Mycorrhizal Genomics Consortium"/>
            <person name="Kohler A."/>
            <person name="Kuo A."/>
            <person name="Nagy L.G."/>
            <person name="Floudas D."/>
            <person name="Copeland A."/>
            <person name="Barry K.W."/>
            <person name="Cichocki N."/>
            <person name="Veneault-Fourrey C."/>
            <person name="LaButti K."/>
            <person name="Lindquist E.A."/>
            <person name="Lipzen A."/>
            <person name="Lundell T."/>
            <person name="Morin E."/>
            <person name="Murat C."/>
            <person name="Riley R."/>
            <person name="Ohm R."/>
            <person name="Sun H."/>
            <person name="Tunlid A."/>
            <person name="Henrissat B."/>
            <person name="Grigoriev I.V."/>
            <person name="Hibbett D.S."/>
            <person name="Martin F."/>
        </authorList>
    </citation>
    <scope>NUCLEOTIDE SEQUENCE [LARGE SCALE GENOMIC DNA]</scope>
    <source>
        <strain evidence="13">F 1598</strain>
    </source>
</reference>
<dbReference type="PROSITE" id="PS00518">
    <property type="entry name" value="ZF_RING_1"/>
    <property type="match status" value="1"/>
</dbReference>
<dbReference type="InterPro" id="IPR002867">
    <property type="entry name" value="IBR_dom"/>
</dbReference>
<feature type="domain" description="RING-type" evidence="10">
    <location>
        <begin position="171"/>
        <end position="215"/>
    </location>
</feature>
<dbReference type="Gene3D" id="3.30.40.10">
    <property type="entry name" value="Zinc/RING finger domain, C3HC4 (zinc finger)"/>
    <property type="match status" value="1"/>
</dbReference>
<dbReference type="STRING" id="765440.A0A0C3F2X8"/>